<evidence type="ECO:0000313" key="2">
    <source>
        <dbReference type="Proteomes" id="UP000234323"/>
    </source>
</evidence>
<reference evidence="1 2" key="1">
    <citation type="submission" date="2015-10" db="EMBL/GenBank/DDBJ databases">
        <title>Genome analyses suggest a sexual origin of heterokaryosis in a supposedly ancient asexual fungus.</title>
        <authorList>
            <person name="Ropars J."/>
            <person name="Sedzielewska K."/>
            <person name="Noel J."/>
            <person name="Charron P."/>
            <person name="Farinelli L."/>
            <person name="Marton T."/>
            <person name="Kruger M."/>
            <person name="Pelin A."/>
            <person name="Brachmann A."/>
            <person name="Corradi N."/>
        </authorList>
    </citation>
    <scope>NUCLEOTIDE SEQUENCE [LARGE SCALE GENOMIC DNA]</scope>
    <source>
        <strain evidence="1 2">A4</strain>
    </source>
</reference>
<dbReference type="Proteomes" id="UP000234323">
    <property type="component" value="Unassembled WGS sequence"/>
</dbReference>
<dbReference type="EMBL" id="LLXI01001793">
    <property type="protein sequence ID" value="PKY55177.1"/>
    <property type="molecule type" value="Genomic_DNA"/>
</dbReference>
<dbReference type="VEuPathDB" id="FungiDB:RhiirFUN_018500"/>
<evidence type="ECO:0000313" key="1">
    <source>
        <dbReference type="EMBL" id="PKY55177.1"/>
    </source>
</evidence>
<sequence>MDIYNISDVKDYPFELLNPEFEQIKYDKELKKLIINKPIKFSYYFNVRYFVENNIRSCTKIQECKVVRLFYAWSWLENINNEKWTKKLIREYIEPFRNPSPGQDPVYIPFGTEGKLIEPPFCRPIPIITVWDAVALLWTIYIIKMGESFKGMGFRDQIIYLSRMMINLGDRISMMDTRKESLPTAINITISTEGEKIVKFMFGASVRSGRKTNTITGKMLFKYQDSIALTRVINIPILNWCYSKIATVKHCNYPWGNCAESLCWYALLEPRVVLWTQAFNIKDREIRKPCSKCKMVKCRMYSEKAVAKIRSIWWPSA</sequence>
<dbReference type="VEuPathDB" id="FungiDB:FUN_013076"/>
<keyword evidence="2" id="KW-1185">Reference proteome</keyword>
<name>A0A2I1H8I4_9GLOM</name>
<gene>
    <name evidence="1" type="ORF">RhiirA4_427323</name>
</gene>
<protein>
    <submittedName>
        <fullName evidence="1">Uncharacterized protein</fullName>
    </submittedName>
</protein>
<dbReference type="VEuPathDB" id="FungiDB:RhiirA1_463401"/>
<accession>A0A2I1H8I4</accession>
<comment type="caution">
    <text evidence="1">The sequence shown here is derived from an EMBL/GenBank/DDBJ whole genome shotgun (WGS) entry which is preliminary data.</text>
</comment>
<proteinExistence type="predicted"/>
<dbReference type="AlphaFoldDB" id="A0A2I1H8I4"/>
<organism evidence="1 2">
    <name type="scientific">Rhizophagus irregularis</name>
    <dbReference type="NCBI Taxonomy" id="588596"/>
    <lineage>
        <taxon>Eukaryota</taxon>
        <taxon>Fungi</taxon>
        <taxon>Fungi incertae sedis</taxon>
        <taxon>Mucoromycota</taxon>
        <taxon>Glomeromycotina</taxon>
        <taxon>Glomeromycetes</taxon>
        <taxon>Glomerales</taxon>
        <taxon>Glomeraceae</taxon>
        <taxon>Rhizophagus</taxon>
    </lineage>
</organism>